<proteinExistence type="predicted"/>
<evidence type="ECO:0000256" key="1">
    <source>
        <dbReference type="SAM" id="MobiDB-lite"/>
    </source>
</evidence>
<sequence>MTTALPVSVEPIRGEAIDSWLERLADLNGLSTAELMRAVAATVGGRVRFLTLAPDPKVVEHLARLGGVTAETVQSMTLAAHPGAVDLTGLDGERARESFRRISARGWVSGHGTQLCPACIGQDGVWRLAWRLPIVATCVRHRLLLLTECPACGRPFRDQGHSPLRPAGAATLCGNPIGAGPASHCPQPLASLDSDSAPAPAVDAQVRIDLALDDHVVSVLGVAVVGASYLVDLRHLTTLLTHLGTKRGTDTVAAWAEELEQETSHRTNERGPRWGISPPKSSTVRAGVLSEADRILAHNLFEEAVEELQRWLALAPDTNEGHLGWLADRTVMTPTLTRLVVAALAPHRRLSHHLDTGAPMIASTDAIPQVVPHELYVAHLTGLIDSAEQTVRTFASLCLARSDPAVRSWSGAASALGLPAKLGVGTARACSARMAVERDLWTGRLAEAARELPRRDFRDLEERVRHRTYMSRWYEEWARQNRPGSHPETRTYALVWLWIHVARGHVDSAPAWLGERPLAKKRALYRQFEHSLLADQERSLAYSLDKRA</sequence>
<comment type="caution">
    <text evidence="3">The sequence shown here is derived from an EMBL/GenBank/DDBJ whole genome shotgun (WGS) entry which is preliminary data.</text>
</comment>
<dbReference type="EMBL" id="BJWH01000007">
    <property type="protein sequence ID" value="GEL98131.1"/>
    <property type="molecule type" value="Genomic_DNA"/>
</dbReference>
<dbReference type="Proteomes" id="UP000321049">
    <property type="component" value="Unassembled WGS sequence"/>
</dbReference>
<feature type="domain" description="TniQ" evidence="2">
    <location>
        <begin position="6"/>
        <end position="145"/>
    </location>
</feature>
<feature type="compositionally biased region" description="Basic and acidic residues" evidence="1">
    <location>
        <begin position="262"/>
        <end position="272"/>
    </location>
</feature>
<gene>
    <name evidence="3" type="ORF">CTE05_16780</name>
</gene>
<evidence type="ECO:0000259" key="2">
    <source>
        <dbReference type="Pfam" id="PF06527"/>
    </source>
</evidence>
<dbReference type="InterPro" id="IPR009492">
    <property type="entry name" value="TniQ"/>
</dbReference>
<dbReference type="Pfam" id="PF06527">
    <property type="entry name" value="TniQ"/>
    <property type="match status" value="1"/>
</dbReference>
<feature type="region of interest" description="Disordered" evidence="1">
    <location>
        <begin position="261"/>
        <end position="282"/>
    </location>
</feature>
<dbReference type="RefSeq" id="WP_186814792.1">
    <property type="nucleotide sequence ID" value="NZ_BJWH01000007.1"/>
</dbReference>
<dbReference type="AlphaFoldDB" id="A0A511JJE9"/>
<evidence type="ECO:0000313" key="3">
    <source>
        <dbReference type="EMBL" id="GEL98131.1"/>
    </source>
</evidence>
<evidence type="ECO:0000313" key="4">
    <source>
        <dbReference type="Proteomes" id="UP000321049"/>
    </source>
</evidence>
<keyword evidence="4" id="KW-1185">Reference proteome</keyword>
<reference evidence="3 4" key="1">
    <citation type="submission" date="2019-07" db="EMBL/GenBank/DDBJ databases">
        <title>Whole genome shotgun sequence of Cellulomonas terrae NBRC 100819.</title>
        <authorList>
            <person name="Hosoyama A."/>
            <person name="Uohara A."/>
            <person name="Ohji S."/>
            <person name="Ichikawa N."/>
        </authorList>
    </citation>
    <scope>NUCLEOTIDE SEQUENCE [LARGE SCALE GENOMIC DNA]</scope>
    <source>
        <strain evidence="3 4">NBRC 100819</strain>
    </source>
</reference>
<accession>A0A511JJE9</accession>
<name>A0A511JJE9_9CELL</name>
<organism evidence="3 4">
    <name type="scientific">Cellulomonas terrae</name>
    <dbReference type="NCBI Taxonomy" id="311234"/>
    <lineage>
        <taxon>Bacteria</taxon>
        <taxon>Bacillati</taxon>
        <taxon>Actinomycetota</taxon>
        <taxon>Actinomycetes</taxon>
        <taxon>Micrococcales</taxon>
        <taxon>Cellulomonadaceae</taxon>
        <taxon>Cellulomonas</taxon>
    </lineage>
</organism>
<protein>
    <recommendedName>
        <fullName evidence="2">TniQ domain-containing protein</fullName>
    </recommendedName>
</protein>